<geneLocation type="plasmid" evidence="3 4">
    <name>pTC2</name>
</geneLocation>
<dbReference type="AlphaFoldDB" id="A1RDG2"/>
<dbReference type="PANTHER" id="PTHR30137">
    <property type="entry name" value="LUCIFERASE-LIKE MONOOXYGENASE"/>
    <property type="match status" value="1"/>
</dbReference>
<dbReference type="EMBL" id="CP000476">
    <property type="protein sequence ID" value="ABM10773.1"/>
    <property type="molecule type" value="Genomic_DNA"/>
</dbReference>
<evidence type="ECO:0000259" key="2">
    <source>
        <dbReference type="Pfam" id="PF00296"/>
    </source>
</evidence>
<dbReference type="InterPro" id="IPR019949">
    <property type="entry name" value="CmoO-like"/>
</dbReference>
<reference evidence="3 4" key="1">
    <citation type="journal article" date="2006" name="PLoS Genet.">
        <title>Secrets of soil survival revealed by the genome sequence of Arthrobacter aurescens TC1.</title>
        <authorList>
            <person name="Mongodin E.F."/>
            <person name="Shapir N."/>
            <person name="Daugherty S.C."/>
            <person name="DeBoy R.T."/>
            <person name="Emerson J.B."/>
            <person name="Shvartzbeyn A."/>
            <person name="Radune D."/>
            <person name="Vamathevan J."/>
            <person name="Riggs F."/>
            <person name="Grinberg V."/>
            <person name="Khouri H."/>
            <person name="Wackett L.P."/>
            <person name="Nelson K.E."/>
            <person name="Sadowsky M.J."/>
        </authorList>
    </citation>
    <scope>NUCLEOTIDE SEQUENCE [LARGE SCALE GENOMIC DNA]</scope>
    <source>
        <strain evidence="3 4">TC1</strain>
    </source>
</reference>
<dbReference type="SUPFAM" id="SSF51679">
    <property type="entry name" value="Bacterial luciferase-like"/>
    <property type="match status" value="1"/>
</dbReference>
<dbReference type="GO" id="GO:0004497">
    <property type="term" value="F:monooxygenase activity"/>
    <property type="evidence" value="ECO:0007669"/>
    <property type="project" value="UniProtKB-KW"/>
</dbReference>
<dbReference type="RefSeq" id="WP_011777181.1">
    <property type="nucleotide sequence ID" value="NC_008713.1"/>
</dbReference>
<dbReference type="Proteomes" id="UP000000637">
    <property type="component" value="Plasmid pTC2"/>
</dbReference>
<dbReference type="InterPro" id="IPR011251">
    <property type="entry name" value="Luciferase-like_dom"/>
</dbReference>
<evidence type="ECO:0000313" key="4">
    <source>
        <dbReference type="Proteomes" id="UP000000637"/>
    </source>
</evidence>
<dbReference type="InterPro" id="IPR050766">
    <property type="entry name" value="Bact_Lucif_Oxidored"/>
</dbReference>
<evidence type="ECO:0000256" key="1">
    <source>
        <dbReference type="ARBA" id="ARBA00007789"/>
    </source>
</evidence>
<dbReference type="CDD" id="cd00347">
    <property type="entry name" value="Flavin_utilizing_monoxygenases"/>
    <property type="match status" value="1"/>
</dbReference>
<proteinExistence type="predicted"/>
<name>A1RDG2_PAEAT</name>
<dbReference type="PANTHER" id="PTHR30137:SF6">
    <property type="entry name" value="LUCIFERASE-LIKE MONOOXYGENASE"/>
    <property type="match status" value="1"/>
</dbReference>
<protein>
    <submittedName>
        <fullName evidence="3">Luciferase-like monooxygenase</fullName>
    </submittedName>
</protein>
<feature type="domain" description="Luciferase-like" evidence="2">
    <location>
        <begin position="16"/>
        <end position="324"/>
    </location>
</feature>
<dbReference type="InterPro" id="IPR036661">
    <property type="entry name" value="Luciferase-like_sf"/>
</dbReference>
<dbReference type="Pfam" id="PF00296">
    <property type="entry name" value="Bac_luciferase"/>
    <property type="match status" value="1"/>
</dbReference>
<dbReference type="NCBIfam" id="TIGR03558">
    <property type="entry name" value="oxido_grp_1"/>
    <property type="match status" value="1"/>
</dbReference>
<keyword evidence="3" id="KW-0614">Plasmid</keyword>
<evidence type="ECO:0000313" key="3">
    <source>
        <dbReference type="EMBL" id="ABM10773.1"/>
    </source>
</evidence>
<dbReference type="OrthoDB" id="9780518at2"/>
<dbReference type="GO" id="GO:0016705">
    <property type="term" value="F:oxidoreductase activity, acting on paired donors, with incorporation or reduction of molecular oxygen"/>
    <property type="evidence" value="ECO:0007669"/>
    <property type="project" value="InterPro"/>
</dbReference>
<dbReference type="eggNOG" id="COG2141">
    <property type="taxonomic scope" value="Bacteria"/>
</dbReference>
<gene>
    <name evidence="3" type="ordered locus">AAur_pTC20113</name>
</gene>
<comment type="similarity">
    <text evidence="1">To bacterial alkanal monooxygenase alpha and beta chains.</text>
</comment>
<dbReference type="Gene3D" id="3.20.20.30">
    <property type="entry name" value="Luciferase-like domain"/>
    <property type="match status" value="1"/>
</dbReference>
<dbReference type="GO" id="GO:0005829">
    <property type="term" value="C:cytosol"/>
    <property type="evidence" value="ECO:0007669"/>
    <property type="project" value="TreeGrafter"/>
</dbReference>
<accession>A1RDG2</accession>
<organism evidence="3 4">
    <name type="scientific">Paenarthrobacter aurescens (strain TC1)</name>
    <dbReference type="NCBI Taxonomy" id="290340"/>
    <lineage>
        <taxon>Bacteria</taxon>
        <taxon>Bacillati</taxon>
        <taxon>Actinomycetota</taxon>
        <taxon>Actinomycetes</taxon>
        <taxon>Micrococcales</taxon>
        <taxon>Micrococcaceae</taxon>
        <taxon>Paenarthrobacter</taxon>
    </lineage>
</organism>
<dbReference type="KEGG" id="aau:AAur_pTC20113"/>
<keyword evidence="4" id="KW-1185">Reference proteome</keyword>
<sequence length="362" mass="38402">MQFGRPSGTSPFTLSVLSAGGTGVGMTAGEGLEGTISLARAADQRGYHRFWMSEHHGMGATSVSSPPLMIARLIAETRSLRLGAGGVMLPNHAPLLIAEQFGMLEALAPGRIDLGLGRAPGTDGATAAALRRGAEANDGFPQQVLELLGFLGDVFPPGHPYRHVHAVPGPWQAKENRVPASLTAPEVWVLGSSPYSAQLAGQLGRPYAFALQFGDADIDTAMRLYRESFRPSDMLAEPHTLVSVPAAISDDPAEAKRQAATSAMAMLRMFKSEGYLLLPPDEVEAYPATVQERQILDTYTSRSFHGTAATVADRLEALHEHTGVDEVMLVVGGHSTTLDQLGITLIADHYALPHLEAPLSAA</sequence>
<dbReference type="HOGENOM" id="CLU_027853_9_0_11"/>